<feature type="compositionally biased region" description="Basic and acidic residues" evidence="1">
    <location>
        <begin position="382"/>
        <end position="394"/>
    </location>
</feature>
<sequence length="992" mass="109781">MPETRSQATRNTRSKTNNSRASPAPTKQARKPPKKRPRRMKTIESEDQLTPSTSASVQGLETTPNVIPDAPVIETVPQARSKHVSRTSTPQPVGSDRAPSDILPPLHPTRSNSPSSSPRVSSEAAAPKNLNSSTRSTSSTSPVDEEAKDGVNDVGNNDIAMDSHDGGAEGDPAAVTGVTDPAQNGEEEEFAAYNQNDREEIVLEVLRQYIVSEMSLTEVVDSLEDILGSSLPRKWHDAISAATPKDENDIPSASQRLEALVPSLLSKPNTTRTQIHTTSTNSTRHNRTHRTRSKASVDYAPSPTEEEETLQENSDSSEFDGDLRQDSASSEFEHEGFESEDETKKRTKAKDTGKERKKKSKGKKRVDLVEAPPVLVKRPRHKKEDNKGKGKAVEGRSVMETYTHVEHDNNDNDNDNSDNDNDHGADDKNKDNSDNADDKNNNEGDNDNDNGSGPEGSDDDELSTGPLPAAMKAEIWKIRAAYEEQMEAVAKKFKRSLQAKWWVAESGNNGEIPRDANPGTFLGGKWVELRKEKLGDDWNNPESIEEEFGYLRTWHSDHYSNHPKMLKGPTKADVRAVAKIVSDIAKQATLNRGLWVYGYVVDPSGKHSMITGWGKEFEAMKIEYPNQLSLQLHDVGILLNGERIKAQISATVNDRLRQLVIAASNVGRDRGREPELDVSCPKKFPWKTFPDFAFKNQIRIENWSEDIPAPGAGLKDVSHAIRKNGGPSQLTEARIKELIWLKEAWARKEENLPPERLSSKALQVVSWTDEEKALPNEEQADIALVKCVDGRTLLSVLNSPSWRIQSDGDDEEREEGTRSRKPAPKPQKTRRATSNTRTSSNSRQPASKSRPTVANENEDSFRPSSRSSYRPPPPEDDVSAWMPFHASSDAEDNDNGVFRRHPEPTPFSSPIKTKANVHARSQLFLGADVQQRHLQSSDVEGGDLEGDDANTNAYSPASAQHDNIAGPSRLPRSPPGVQHDKSHQQIKRKDTG</sequence>
<proteinExistence type="predicted"/>
<gene>
    <name evidence="2" type="ORF">K435DRAFT_799827</name>
</gene>
<feature type="compositionally biased region" description="Polar residues" evidence="1">
    <location>
        <begin position="266"/>
        <end position="275"/>
    </location>
</feature>
<feature type="region of interest" description="Disordered" evidence="1">
    <location>
        <begin position="802"/>
        <end position="992"/>
    </location>
</feature>
<feature type="region of interest" description="Disordered" evidence="1">
    <location>
        <begin position="263"/>
        <end position="466"/>
    </location>
</feature>
<feature type="compositionally biased region" description="Low complexity" evidence="1">
    <location>
        <begin position="832"/>
        <end position="843"/>
    </location>
</feature>
<keyword evidence="3" id="KW-1185">Reference proteome</keyword>
<reference evidence="2 3" key="1">
    <citation type="journal article" date="2019" name="Nat. Ecol. Evol.">
        <title>Megaphylogeny resolves global patterns of mushroom evolution.</title>
        <authorList>
            <person name="Varga T."/>
            <person name="Krizsan K."/>
            <person name="Foldi C."/>
            <person name="Dima B."/>
            <person name="Sanchez-Garcia M."/>
            <person name="Sanchez-Ramirez S."/>
            <person name="Szollosi G.J."/>
            <person name="Szarkandi J.G."/>
            <person name="Papp V."/>
            <person name="Albert L."/>
            <person name="Andreopoulos W."/>
            <person name="Angelini C."/>
            <person name="Antonin V."/>
            <person name="Barry K.W."/>
            <person name="Bougher N.L."/>
            <person name="Buchanan P."/>
            <person name="Buyck B."/>
            <person name="Bense V."/>
            <person name="Catcheside P."/>
            <person name="Chovatia M."/>
            <person name="Cooper J."/>
            <person name="Damon W."/>
            <person name="Desjardin D."/>
            <person name="Finy P."/>
            <person name="Geml J."/>
            <person name="Haridas S."/>
            <person name="Hughes K."/>
            <person name="Justo A."/>
            <person name="Karasinski D."/>
            <person name="Kautmanova I."/>
            <person name="Kiss B."/>
            <person name="Kocsube S."/>
            <person name="Kotiranta H."/>
            <person name="LaButti K.M."/>
            <person name="Lechner B.E."/>
            <person name="Liimatainen K."/>
            <person name="Lipzen A."/>
            <person name="Lukacs Z."/>
            <person name="Mihaltcheva S."/>
            <person name="Morgado L.N."/>
            <person name="Niskanen T."/>
            <person name="Noordeloos M.E."/>
            <person name="Ohm R.A."/>
            <person name="Ortiz-Santana B."/>
            <person name="Ovrebo C."/>
            <person name="Racz N."/>
            <person name="Riley R."/>
            <person name="Savchenko A."/>
            <person name="Shiryaev A."/>
            <person name="Soop K."/>
            <person name="Spirin V."/>
            <person name="Szebenyi C."/>
            <person name="Tomsovsky M."/>
            <person name="Tulloss R.E."/>
            <person name="Uehling J."/>
            <person name="Grigoriev I.V."/>
            <person name="Vagvolgyi C."/>
            <person name="Papp T."/>
            <person name="Martin F.M."/>
            <person name="Miettinen O."/>
            <person name="Hibbett D.S."/>
            <person name="Nagy L.G."/>
        </authorList>
    </citation>
    <scope>NUCLEOTIDE SEQUENCE [LARGE SCALE GENOMIC DNA]</scope>
    <source>
        <strain evidence="2 3">CBS 962.96</strain>
    </source>
</reference>
<feature type="compositionally biased region" description="Basic residues" evidence="1">
    <location>
        <begin position="284"/>
        <end position="293"/>
    </location>
</feature>
<dbReference type="AlphaFoldDB" id="A0A4S8LUI3"/>
<dbReference type="OrthoDB" id="3017916at2759"/>
<feature type="compositionally biased region" description="Basic and acidic residues" evidence="1">
    <location>
        <begin position="420"/>
        <end position="442"/>
    </location>
</feature>
<feature type="compositionally biased region" description="Polar residues" evidence="1">
    <location>
        <begin position="1"/>
        <end position="21"/>
    </location>
</feature>
<feature type="compositionally biased region" description="Basic residues" evidence="1">
    <location>
        <begin position="355"/>
        <end position="364"/>
    </location>
</feature>
<feature type="compositionally biased region" description="Basic residues" evidence="1">
    <location>
        <begin position="28"/>
        <end position="40"/>
    </location>
</feature>
<feature type="compositionally biased region" description="Acidic residues" evidence="1">
    <location>
        <begin position="304"/>
        <end position="320"/>
    </location>
</feature>
<feature type="compositionally biased region" description="Low complexity" evidence="1">
    <location>
        <begin position="111"/>
        <end position="141"/>
    </location>
</feature>
<evidence type="ECO:0000256" key="1">
    <source>
        <dbReference type="SAM" id="MobiDB-lite"/>
    </source>
</evidence>
<evidence type="ECO:0000313" key="3">
    <source>
        <dbReference type="Proteomes" id="UP000297245"/>
    </source>
</evidence>
<feature type="compositionally biased region" description="Polar residues" evidence="1">
    <location>
        <begin position="48"/>
        <end position="65"/>
    </location>
</feature>
<feature type="region of interest" description="Disordered" evidence="1">
    <location>
        <begin position="1"/>
        <end position="185"/>
    </location>
</feature>
<feature type="compositionally biased region" description="Basic and acidic residues" evidence="1">
    <location>
        <begin position="321"/>
        <end position="337"/>
    </location>
</feature>
<dbReference type="Proteomes" id="UP000297245">
    <property type="component" value="Unassembled WGS sequence"/>
</dbReference>
<feature type="compositionally biased region" description="Basic residues" evidence="1">
    <location>
        <begin position="819"/>
        <end position="831"/>
    </location>
</feature>
<feature type="compositionally biased region" description="Polar residues" evidence="1">
    <location>
        <begin position="949"/>
        <end position="961"/>
    </location>
</feature>
<feature type="compositionally biased region" description="Basic and acidic residues" evidence="1">
    <location>
        <begin position="978"/>
        <end position="992"/>
    </location>
</feature>
<organism evidence="2 3">
    <name type="scientific">Dendrothele bispora (strain CBS 962.96)</name>
    <dbReference type="NCBI Taxonomy" id="1314807"/>
    <lineage>
        <taxon>Eukaryota</taxon>
        <taxon>Fungi</taxon>
        <taxon>Dikarya</taxon>
        <taxon>Basidiomycota</taxon>
        <taxon>Agaricomycotina</taxon>
        <taxon>Agaricomycetes</taxon>
        <taxon>Agaricomycetidae</taxon>
        <taxon>Agaricales</taxon>
        <taxon>Agaricales incertae sedis</taxon>
        <taxon>Dendrothele</taxon>
    </lineage>
</organism>
<feature type="compositionally biased region" description="Polar residues" evidence="1">
    <location>
        <begin position="844"/>
        <end position="855"/>
    </location>
</feature>
<protein>
    <submittedName>
        <fullName evidence="2">Uncharacterized protein</fullName>
    </submittedName>
</protein>
<evidence type="ECO:0000313" key="2">
    <source>
        <dbReference type="EMBL" id="THU93249.1"/>
    </source>
</evidence>
<name>A0A4S8LUI3_DENBC</name>
<accession>A0A4S8LUI3</accession>
<dbReference type="EMBL" id="ML179253">
    <property type="protein sequence ID" value="THU93249.1"/>
    <property type="molecule type" value="Genomic_DNA"/>
</dbReference>